<feature type="chain" id="PRO_5040289276" description="Peptidase S1 domain-containing protein" evidence="13">
    <location>
        <begin position="27"/>
        <end position="307"/>
    </location>
</feature>
<keyword evidence="8" id="KW-0720">Serine protease</keyword>
<dbReference type="SUPFAM" id="SSF50494">
    <property type="entry name" value="Trypsin-like serine proteases"/>
    <property type="match status" value="1"/>
</dbReference>
<dbReference type="GO" id="GO:0004252">
    <property type="term" value="F:serine-type endopeptidase activity"/>
    <property type="evidence" value="ECO:0007669"/>
    <property type="project" value="UniProtKB-EC"/>
</dbReference>
<keyword evidence="3" id="KW-0645">Protease</keyword>
<evidence type="ECO:0000256" key="10">
    <source>
        <dbReference type="ARBA" id="ARBA00023157"/>
    </source>
</evidence>
<evidence type="ECO:0000256" key="1">
    <source>
        <dbReference type="ARBA" id="ARBA00007664"/>
    </source>
</evidence>
<evidence type="ECO:0000313" key="16">
    <source>
        <dbReference type="Proteomes" id="UP001059596"/>
    </source>
</evidence>
<dbReference type="PANTHER" id="PTHR24276">
    <property type="entry name" value="POLYSERASE-RELATED"/>
    <property type="match status" value="1"/>
</dbReference>
<evidence type="ECO:0000256" key="2">
    <source>
        <dbReference type="ARBA" id="ARBA00022659"/>
    </source>
</evidence>
<dbReference type="AlphaFoldDB" id="A0A9P9YQ82"/>
<evidence type="ECO:0000256" key="4">
    <source>
        <dbReference type="ARBA" id="ARBA00022729"/>
    </source>
</evidence>
<keyword evidence="5" id="KW-0222">Digestion</keyword>
<keyword evidence="16" id="KW-1185">Reference proteome</keyword>
<dbReference type="SMART" id="SM00020">
    <property type="entry name" value="Tryp_SPc"/>
    <property type="match status" value="1"/>
</dbReference>
<feature type="signal peptide" evidence="13">
    <location>
        <begin position="1"/>
        <end position="26"/>
    </location>
</feature>
<accession>A0A9P9YQ82</accession>
<evidence type="ECO:0000256" key="13">
    <source>
        <dbReference type="SAM" id="SignalP"/>
    </source>
</evidence>
<name>A0A9P9YQ82_9MUSC</name>
<dbReference type="PANTHER" id="PTHR24276:SF97">
    <property type="entry name" value="GH13245P2-RELATED"/>
    <property type="match status" value="1"/>
</dbReference>
<evidence type="ECO:0000313" key="15">
    <source>
        <dbReference type="EMBL" id="KAI8040888.1"/>
    </source>
</evidence>
<sequence length="307" mass="35103">MGHRLLKLELTICAGLLLILVAGIEGRQKDPSWSGYYRDNGTHYLLYEKQKVAQPNVLPFRNISSNPFINALESQDNLPTRIVNGYRISCEEAPFQGSVHYDGYFVCGCSIINSVWVLTAHHCYFGPAEHYQVRVGTDQQRRFGQIRDVRKIVALKEYDDYTMRHDLAMMKLKSPLFYNRCVQPVKLPSPEITRFPRKFVVSGWGITSVNAQNAQRYLRRVGLDFLSRAKCQKLYKKAGMKIYKDMICCSRSKKDSCSGDSGGPLTSHGILYGVVSWGVGCANKNYPGVYVNCKQYVHWIKRCIRNY</sequence>
<keyword evidence="6" id="KW-0378">Hydrolase</keyword>
<feature type="domain" description="Peptidase S1" evidence="14">
    <location>
        <begin position="82"/>
        <end position="305"/>
    </location>
</feature>
<dbReference type="Gene3D" id="2.40.10.10">
    <property type="entry name" value="Trypsin-like serine proteases"/>
    <property type="match status" value="1"/>
</dbReference>
<dbReference type="EMBL" id="JAMKOV010000004">
    <property type="protein sequence ID" value="KAI8040888.1"/>
    <property type="molecule type" value="Genomic_DNA"/>
</dbReference>
<dbReference type="GO" id="GO:0006508">
    <property type="term" value="P:proteolysis"/>
    <property type="evidence" value="ECO:0007669"/>
    <property type="project" value="UniProtKB-KW"/>
</dbReference>
<dbReference type="CDD" id="cd00190">
    <property type="entry name" value="Tryp_SPc"/>
    <property type="match status" value="1"/>
</dbReference>
<evidence type="ECO:0000256" key="9">
    <source>
        <dbReference type="ARBA" id="ARBA00023145"/>
    </source>
</evidence>
<comment type="catalytic activity">
    <reaction evidence="11">
        <text>Preferential cleavage: Arg-|-Xaa, Lys-|-Xaa.</text>
        <dbReference type="EC" id="3.4.21.4"/>
    </reaction>
</comment>
<comment type="caution">
    <text evidence="15">The sequence shown here is derived from an EMBL/GenBank/DDBJ whole genome shotgun (WGS) entry which is preliminary data.</text>
</comment>
<keyword evidence="7" id="KW-0353">Hemolymph clotting</keyword>
<dbReference type="InterPro" id="IPR043504">
    <property type="entry name" value="Peptidase_S1_PA_chymotrypsin"/>
</dbReference>
<gene>
    <name evidence="15" type="ORF">M5D96_006831</name>
</gene>
<dbReference type="Pfam" id="PF00089">
    <property type="entry name" value="Trypsin"/>
    <property type="match status" value="1"/>
</dbReference>
<dbReference type="InterPro" id="IPR001254">
    <property type="entry name" value="Trypsin_dom"/>
</dbReference>
<dbReference type="GO" id="GO:0007586">
    <property type="term" value="P:digestion"/>
    <property type="evidence" value="ECO:0007669"/>
    <property type="project" value="UniProtKB-KW"/>
</dbReference>
<dbReference type="InterPro" id="IPR009003">
    <property type="entry name" value="Peptidase_S1_PA"/>
</dbReference>
<evidence type="ECO:0000256" key="8">
    <source>
        <dbReference type="ARBA" id="ARBA00022825"/>
    </source>
</evidence>
<organism evidence="15 16">
    <name type="scientific">Drosophila gunungcola</name>
    <name type="common">fruit fly</name>
    <dbReference type="NCBI Taxonomy" id="103775"/>
    <lineage>
        <taxon>Eukaryota</taxon>
        <taxon>Metazoa</taxon>
        <taxon>Ecdysozoa</taxon>
        <taxon>Arthropoda</taxon>
        <taxon>Hexapoda</taxon>
        <taxon>Insecta</taxon>
        <taxon>Pterygota</taxon>
        <taxon>Neoptera</taxon>
        <taxon>Endopterygota</taxon>
        <taxon>Diptera</taxon>
        <taxon>Brachycera</taxon>
        <taxon>Muscomorpha</taxon>
        <taxon>Ephydroidea</taxon>
        <taxon>Drosophilidae</taxon>
        <taxon>Drosophila</taxon>
        <taxon>Sophophora</taxon>
    </lineage>
</organism>
<dbReference type="PROSITE" id="PS50240">
    <property type="entry name" value="TRYPSIN_DOM"/>
    <property type="match status" value="1"/>
</dbReference>
<evidence type="ECO:0000256" key="12">
    <source>
        <dbReference type="ARBA" id="ARBA00052079"/>
    </source>
</evidence>
<keyword evidence="2" id="KW-0768">Sushi</keyword>
<dbReference type="PROSITE" id="PS00135">
    <property type="entry name" value="TRYPSIN_SER"/>
    <property type="match status" value="1"/>
</dbReference>
<comment type="similarity">
    <text evidence="1">Belongs to the peptidase S1 family.</text>
</comment>
<dbReference type="PRINTS" id="PR00722">
    <property type="entry name" value="CHYMOTRYPSIN"/>
</dbReference>
<dbReference type="GO" id="GO:0042381">
    <property type="term" value="P:hemolymph coagulation"/>
    <property type="evidence" value="ECO:0007669"/>
    <property type="project" value="UniProtKB-KW"/>
</dbReference>
<dbReference type="InterPro" id="IPR033116">
    <property type="entry name" value="TRYPSIN_SER"/>
</dbReference>
<dbReference type="OrthoDB" id="10059102at2759"/>
<evidence type="ECO:0000256" key="7">
    <source>
        <dbReference type="ARBA" id="ARBA00022820"/>
    </source>
</evidence>
<evidence type="ECO:0000256" key="6">
    <source>
        <dbReference type="ARBA" id="ARBA00022801"/>
    </source>
</evidence>
<evidence type="ECO:0000259" key="14">
    <source>
        <dbReference type="PROSITE" id="PS50240"/>
    </source>
</evidence>
<keyword evidence="10" id="KW-1015">Disulfide bond</keyword>
<dbReference type="FunFam" id="2.40.10.10:FF:000120">
    <property type="entry name" value="Putative serine protease"/>
    <property type="match status" value="1"/>
</dbReference>
<evidence type="ECO:0000256" key="3">
    <source>
        <dbReference type="ARBA" id="ARBA00022670"/>
    </source>
</evidence>
<comment type="catalytic activity">
    <reaction evidence="12">
        <text>Selective cleavage of 103-Arg-|-Ser-104 and 124-Ile-|-Ile-125 bonds in Limulus clotting factor B to form activated factor B. Cleavage of -Pro-Arg-|-Xaa- bonds in synthetic substrates.</text>
        <dbReference type="EC" id="3.4.21.84"/>
    </reaction>
</comment>
<keyword evidence="9" id="KW-0865">Zymogen</keyword>
<dbReference type="Proteomes" id="UP001059596">
    <property type="component" value="Unassembled WGS sequence"/>
</dbReference>
<evidence type="ECO:0000256" key="11">
    <source>
        <dbReference type="ARBA" id="ARBA00036320"/>
    </source>
</evidence>
<reference evidence="15" key="1">
    <citation type="journal article" date="2023" name="Genome Biol. Evol.">
        <title>Long-read-based Genome Assembly of Drosophila gunungcola Reveals Fewer Chemosensory Genes in Flower-breeding Species.</title>
        <authorList>
            <person name="Negi A."/>
            <person name="Liao B.Y."/>
            <person name="Yeh S.D."/>
        </authorList>
    </citation>
    <scope>NUCLEOTIDE SEQUENCE</scope>
    <source>
        <strain evidence="15">Sukarami</strain>
    </source>
</reference>
<keyword evidence="4 13" id="KW-0732">Signal</keyword>
<dbReference type="InterPro" id="IPR050430">
    <property type="entry name" value="Peptidase_S1"/>
</dbReference>
<evidence type="ECO:0000256" key="5">
    <source>
        <dbReference type="ARBA" id="ARBA00022757"/>
    </source>
</evidence>
<proteinExistence type="inferred from homology"/>
<protein>
    <recommendedName>
        <fullName evidence="14">Peptidase S1 domain-containing protein</fullName>
    </recommendedName>
</protein>
<dbReference type="InterPro" id="IPR001314">
    <property type="entry name" value="Peptidase_S1A"/>
</dbReference>